<reference evidence="2" key="1">
    <citation type="journal article" date="2020" name="Stud. Mycol.">
        <title>101 Dothideomycetes genomes: a test case for predicting lifestyles and emergence of pathogens.</title>
        <authorList>
            <person name="Haridas S."/>
            <person name="Albert R."/>
            <person name="Binder M."/>
            <person name="Bloem J."/>
            <person name="Labutti K."/>
            <person name="Salamov A."/>
            <person name="Andreopoulos B."/>
            <person name="Baker S."/>
            <person name="Barry K."/>
            <person name="Bills G."/>
            <person name="Bluhm B."/>
            <person name="Cannon C."/>
            <person name="Castanera R."/>
            <person name="Culley D."/>
            <person name="Daum C."/>
            <person name="Ezra D."/>
            <person name="Gonzalez J."/>
            <person name="Henrissat B."/>
            <person name="Kuo A."/>
            <person name="Liang C."/>
            <person name="Lipzen A."/>
            <person name="Lutzoni F."/>
            <person name="Magnuson J."/>
            <person name="Mondo S."/>
            <person name="Nolan M."/>
            <person name="Ohm R."/>
            <person name="Pangilinan J."/>
            <person name="Park H.-J."/>
            <person name="Ramirez L."/>
            <person name="Alfaro M."/>
            <person name="Sun H."/>
            <person name="Tritt A."/>
            <person name="Yoshinaga Y."/>
            <person name="Zwiers L.-H."/>
            <person name="Turgeon B."/>
            <person name="Goodwin S."/>
            <person name="Spatafora J."/>
            <person name="Crous P."/>
            <person name="Grigoriev I."/>
        </authorList>
    </citation>
    <scope>NUCLEOTIDE SEQUENCE</scope>
    <source>
        <strain evidence="2">CBS 113389</strain>
    </source>
</reference>
<dbReference type="GeneID" id="54478047"/>
<dbReference type="OrthoDB" id="2351940at2759"/>
<accession>A0A6A6PYD1</accession>
<feature type="region of interest" description="Disordered" evidence="1">
    <location>
        <begin position="312"/>
        <end position="372"/>
    </location>
</feature>
<dbReference type="Proteomes" id="UP000799767">
    <property type="component" value="Unassembled WGS sequence"/>
</dbReference>
<feature type="compositionally biased region" description="Polar residues" evidence="1">
    <location>
        <begin position="347"/>
        <end position="368"/>
    </location>
</feature>
<gene>
    <name evidence="2" type="ORF">BDY17DRAFT_323598</name>
</gene>
<evidence type="ECO:0000313" key="3">
    <source>
        <dbReference type="Proteomes" id="UP000799767"/>
    </source>
</evidence>
<proteinExistence type="predicted"/>
<keyword evidence="3" id="KW-1185">Reference proteome</keyword>
<name>A0A6A6PYD1_9PEZI</name>
<evidence type="ECO:0000313" key="2">
    <source>
        <dbReference type="EMBL" id="KAF2484771.1"/>
    </source>
</evidence>
<organism evidence="2 3">
    <name type="scientific">Neohortaea acidophila</name>
    <dbReference type="NCBI Taxonomy" id="245834"/>
    <lineage>
        <taxon>Eukaryota</taxon>
        <taxon>Fungi</taxon>
        <taxon>Dikarya</taxon>
        <taxon>Ascomycota</taxon>
        <taxon>Pezizomycotina</taxon>
        <taxon>Dothideomycetes</taxon>
        <taxon>Dothideomycetidae</taxon>
        <taxon>Mycosphaerellales</taxon>
        <taxon>Teratosphaeriaceae</taxon>
        <taxon>Neohortaea</taxon>
    </lineage>
</organism>
<protein>
    <submittedName>
        <fullName evidence="2">Uncharacterized protein</fullName>
    </submittedName>
</protein>
<dbReference type="EMBL" id="MU001634">
    <property type="protein sequence ID" value="KAF2484771.1"/>
    <property type="molecule type" value="Genomic_DNA"/>
</dbReference>
<evidence type="ECO:0000256" key="1">
    <source>
        <dbReference type="SAM" id="MobiDB-lite"/>
    </source>
</evidence>
<sequence length="438" mass="49139">MVPRVPNSMPDTDDRRSLLAPSTGRRRRSNSPNEEEDARSTNRLHRFKRQRTESSPPAQPRKPIKYGHFGQVESGRLEMELVSCDGGEHQDPRHPNTYLGPRNLLLHDKSVYCSENSAINVVLRHADDTPFALDMLYILGPTDGFTAPVRDGQVYIGMTMRDVEKYIDPPPHARRSAHNPLHSEGESDSAPSSPEELSFTEALRDPEMHAMLQERRERLRSSRPDLNEYDLWDHQLDVYCDIPSPGTITPPHPLSDLGDTTNHLRPSILISEDGPGPEDTSPQEVLDYRLQRLHLARRRAEMPLHAAALGVQNRHRDQTHRGPLPVYRRPGARLQGPPSPPAALPHSRSTTPGSSTTIRPYHPTTASAEESALEDPNVTFARFHIQRGQSRVGLQFDPPISGRFVLLKLWANAGNVDVQSAIFYGWGGGRFFPAIELC</sequence>
<feature type="region of interest" description="Disordered" evidence="1">
    <location>
        <begin position="1"/>
        <end position="66"/>
    </location>
</feature>
<dbReference type="AlphaFoldDB" id="A0A6A6PYD1"/>
<dbReference type="RefSeq" id="XP_033591340.1">
    <property type="nucleotide sequence ID" value="XM_033737045.1"/>
</dbReference>
<feature type="region of interest" description="Disordered" evidence="1">
    <location>
        <begin position="166"/>
        <end position="205"/>
    </location>
</feature>